<dbReference type="PROSITE" id="PS50975">
    <property type="entry name" value="ATP_GRASP"/>
    <property type="match status" value="1"/>
</dbReference>
<dbReference type="GO" id="GO:0046872">
    <property type="term" value="F:metal ion binding"/>
    <property type="evidence" value="ECO:0007669"/>
    <property type="project" value="InterPro"/>
</dbReference>
<evidence type="ECO:0000313" key="3">
    <source>
        <dbReference type="EMBL" id="PJZ49703.1"/>
    </source>
</evidence>
<dbReference type="AlphaFoldDB" id="A0A2M9YDZ5"/>
<evidence type="ECO:0000256" key="1">
    <source>
        <dbReference type="PROSITE-ProRule" id="PRU00409"/>
    </source>
</evidence>
<dbReference type="SUPFAM" id="SSF56059">
    <property type="entry name" value="Glutathione synthetase ATP-binding domain-like"/>
    <property type="match status" value="1"/>
</dbReference>
<dbReference type="OrthoDB" id="9775266at2"/>
<dbReference type="Gene3D" id="3.30.1490.20">
    <property type="entry name" value="ATP-grasp fold, A domain"/>
    <property type="match status" value="1"/>
</dbReference>
<dbReference type="InterPro" id="IPR013815">
    <property type="entry name" value="ATP_grasp_subdomain_1"/>
</dbReference>
<organism evidence="3 4">
    <name type="scientific">Leptospira saintgironsiae</name>
    <dbReference type="NCBI Taxonomy" id="2023183"/>
    <lineage>
        <taxon>Bacteria</taxon>
        <taxon>Pseudomonadati</taxon>
        <taxon>Spirochaetota</taxon>
        <taxon>Spirochaetia</taxon>
        <taxon>Leptospirales</taxon>
        <taxon>Leptospiraceae</taxon>
        <taxon>Leptospira</taxon>
    </lineage>
</organism>
<sequence>MLETQTEQDLLRKSDPMEFWPTWKLYLPLIPYIAFESIRSIRSGSFSSLGFGTIASANPGIPLGGLVGESKFKILQQLDPKNILKFFLVPKGSKDVHSILEKMNSLGLEFPVILKPDSGQRGQGVRKILSPKHLEECLLESNVDLLIQEFHPGPFEVGVFYYRYPNETKGRIFSITRKVFPKIVGNGISTLSQLVENHPRFKIQKETFQKRFSDSWEKVPKLGETICLSEAGNHCQGTLFLDGSEWITPELENKIHEISSSFKGFYFGRYDIRFSSLNDFLEGKDLHIVELNGVTSESTNIYDPRFSRGERYSILFSQWKILFDISRQSKSKGAGLFSILKALKDFYFGNRIVPDLSI</sequence>
<proteinExistence type="predicted"/>
<dbReference type="GO" id="GO:0005524">
    <property type="term" value="F:ATP binding"/>
    <property type="evidence" value="ECO:0007669"/>
    <property type="project" value="UniProtKB-UniRule"/>
</dbReference>
<evidence type="ECO:0000259" key="2">
    <source>
        <dbReference type="PROSITE" id="PS50975"/>
    </source>
</evidence>
<comment type="caution">
    <text evidence="3">The sequence shown here is derived from an EMBL/GenBank/DDBJ whole genome shotgun (WGS) entry which is preliminary data.</text>
</comment>
<dbReference type="EMBL" id="NPDR01000002">
    <property type="protein sequence ID" value="PJZ49703.1"/>
    <property type="molecule type" value="Genomic_DNA"/>
</dbReference>
<gene>
    <name evidence="3" type="ORF">CH362_05065</name>
</gene>
<keyword evidence="3" id="KW-0436">Ligase</keyword>
<keyword evidence="1" id="KW-0067">ATP-binding</keyword>
<dbReference type="InterPro" id="IPR011761">
    <property type="entry name" value="ATP-grasp"/>
</dbReference>
<dbReference type="GO" id="GO:0016874">
    <property type="term" value="F:ligase activity"/>
    <property type="evidence" value="ECO:0007669"/>
    <property type="project" value="UniProtKB-KW"/>
</dbReference>
<accession>A0A2M9YDZ5</accession>
<protein>
    <submittedName>
        <fullName evidence="3">Carboxylate--amine ligase</fullName>
    </submittedName>
</protein>
<keyword evidence="1" id="KW-0547">Nucleotide-binding</keyword>
<feature type="domain" description="ATP-grasp" evidence="2">
    <location>
        <begin position="81"/>
        <end position="323"/>
    </location>
</feature>
<name>A0A2M9YDZ5_9LEPT</name>
<keyword evidence="4" id="KW-1185">Reference proteome</keyword>
<reference evidence="3 4" key="1">
    <citation type="submission" date="2017-07" db="EMBL/GenBank/DDBJ databases">
        <title>Leptospira spp. isolated from tropical soils.</title>
        <authorList>
            <person name="Thibeaux R."/>
            <person name="Iraola G."/>
            <person name="Ferres I."/>
            <person name="Bierque E."/>
            <person name="Girault D."/>
            <person name="Soupe-Gilbert M.-E."/>
            <person name="Picardeau M."/>
            <person name="Goarant C."/>
        </authorList>
    </citation>
    <scope>NUCLEOTIDE SEQUENCE [LARGE SCALE GENOMIC DNA]</scope>
    <source>
        <strain evidence="3 4">FH4-C-A2</strain>
    </source>
</reference>
<dbReference type="RefSeq" id="WP_100709286.1">
    <property type="nucleotide sequence ID" value="NZ_NPDR01000002.1"/>
</dbReference>
<dbReference type="Proteomes" id="UP000231926">
    <property type="component" value="Unassembled WGS sequence"/>
</dbReference>
<evidence type="ECO:0000313" key="4">
    <source>
        <dbReference type="Proteomes" id="UP000231926"/>
    </source>
</evidence>